<evidence type="ECO:0000256" key="3">
    <source>
        <dbReference type="ARBA" id="ARBA00012824"/>
    </source>
</evidence>
<protein>
    <recommendedName>
        <fullName evidence="3">isochorismate synthase</fullName>
        <ecNumber evidence="3">5.4.4.2</ecNumber>
    </recommendedName>
    <alternativeName>
        <fullName evidence="5">Isochorismate mutase</fullName>
    </alternativeName>
</protein>
<comment type="caution">
    <text evidence="7">The sequence shown here is derived from an EMBL/GenBank/DDBJ whole genome shotgun (WGS) entry which is preliminary data.</text>
</comment>
<dbReference type="GO" id="GO:0008909">
    <property type="term" value="F:isochorismate synthase activity"/>
    <property type="evidence" value="ECO:0007669"/>
    <property type="project" value="UniProtKB-EC"/>
</dbReference>
<evidence type="ECO:0000256" key="5">
    <source>
        <dbReference type="ARBA" id="ARBA00041564"/>
    </source>
</evidence>
<dbReference type="InterPro" id="IPR005801">
    <property type="entry name" value="ADC_synthase"/>
</dbReference>
<organism evidence="7 8">
    <name type="scientific">Periweissella fabaria</name>
    <dbReference type="NCBI Taxonomy" id="546157"/>
    <lineage>
        <taxon>Bacteria</taxon>
        <taxon>Bacillati</taxon>
        <taxon>Bacillota</taxon>
        <taxon>Bacilli</taxon>
        <taxon>Lactobacillales</taxon>
        <taxon>Lactobacillaceae</taxon>
        <taxon>Periweissella</taxon>
    </lineage>
</organism>
<accession>A0ABM8Z6B7</accession>
<dbReference type="Gene3D" id="3.60.120.10">
    <property type="entry name" value="Anthranilate synthase"/>
    <property type="match status" value="1"/>
</dbReference>
<reference evidence="7 8" key="1">
    <citation type="submission" date="2021-11" db="EMBL/GenBank/DDBJ databases">
        <authorList>
            <person name="Depoorter E."/>
        </authorList>
    </citation>
    <scope>NUCLEOTIDE SEQUENCE [LARGE SCALE GENOMIC DNA]</scope>
    <source>
        <strain evidence="7 8">LMG 24289</strain>
    </source>
</reference>
<evidence type="ECO:0000313" key="8">
    <source>
        <dbReference type="Proteomes" id="UP000789707"/>
    </source>
</evidence>
<dbReference type="NCBIfam" id="TIGR00543">
    <property type="entry name" value="isochor_syn"/>
    <property type="match status" value="1"/>
</dbReference>
<dbReference type="InterPro" id="IPR004561">
    <property type="entry name" value="IsoChor_synthase"/>
</dbReference>
<gene>
    <name evidence="7" type="primary">menF</name>
    <name evidence="7" type="ORF">WFA24289_01223</name>
</gene>
<sequence>MSFPTKEQLYAQFSQADDAVYFASADKQHIYFGFGVSAEINTGDAGAIKEWMAQQDQPVFGGLPFDEQPQASPIMAGYFFAPCVVYEVTAGAIFGTPITTWPQIKQQGQATITKQVDDIKWPERIKNVIKTMQTDTNKQKVVLGRQRQLKLTSTVDQVQLLIDLNTQQPNSYHFVLKHGGEIFVSATPERLVKVDGQAFATAGVAGTTRRSINADEDEQLAMALLHDDKNLLEHAYVVNTIKERLAGLVALTVPNAPSIMKNPQVQHLYTPITGHLNTNTNILDLVTQLHPTPALGGKPLAWAMATIKDIELEPRGLFAAPIGVVLPNGDGEFIVGIRAMLIKQQTAQLFAGAGILADSDAAQEFAETGLKMTPMMNLLKG</sequence>
<dbReference type="EMBL" id="CAKKNS010000005">
    <property type="protein sequence ID" value="CAH0416907.1"/>
    <property type="molecule type" value="Genomic_DNA"/>
</dbReference>
<dbReference type="SUPFAM" id="SSF56322">
    <property type="entry name" value="ADC synthase"/>
    <property type="match status" value="1"/>
</dbReference>
<evidence type="ECO:0000256" key="4">
    <source>
        <dbReference type="ARBA" id="ARBA00023235"/>
    </source>
</evidence>
<evidence type="ECO:0000259" key="6">
    <source>
        <dbReference type="Pfam" id="PF00425"/>
    </source>
</evidence>
<dbReference type="Pfam" id="PF00425">
    <property type="entry name" value="Chorismate_bind"/>
    <property type="match status" value="1"/>
</dbReference>
<dbReference type="EC" id="5.4.4.2" evidence="3"/>
<dbReference type="Proteomes" id="UP000789707">
    <property type="component" value="Unassembled WGS sequence"/>
</dbReference>
<keyword evidence="4 7" id="KW-0413">Isomerase</keyword>
<dbReference type="PANTHER" id="PTHR42839">
    <property type="entry name" value="ISOCHORISMATE SYNTHASE ENTC"/>
    <property type="match status" value="1"/>
</dbReference>
<evidence type="ECO:0000313" key="7">
    <source>
        <dbReference type="EMBL" id="CAH0416907.1"/>
    </source>
</evidence>
<evidence type="ECO:0000256" key="1">
    <source>
        <dbReference type="ARBA" id="ARBA00000799"/>
    </source>
</evidence>
<keyword evidence="8" id="KW-1185">Reference proteome</keyword>
<dbReference type="PANTHER" id="PTHR42839:SF1">
    <property type="entry name" value="ISOCHORISMATE SYNTHASE MENF"/>
    <property type="match status" value="1"/>
</dbReference>
<dbReference type="InterPro" id="IPR015890">
    <property type="entry name" value="Chorismate_C"/>
</dbReference>
<dbReference type="RefSeq" id="WP_230096947.1">
    <property type="nucleotide sequence ID" value="NZ_CAKKNS010000005.1"/>
</dbReference>
<proteinExistence type="inferred from homology"/>
<name>A0ABM8Z6B7_9LACO</name>
<comment type="similarity">
    <text evidence="2">Belongs to the isochorismate synthase family.</text>
</comment>
<evidence type="ECO:0000256" key="2">
    <source>
        <dbReference type="ARBA" id="ARBA00005297"/>
    </source>
</evidence>
<comment type="catalytic activity">
    <reaction evidence="1">
        <text>chorismate = isochorismate</text>
        <dbReference type="Rhea" id="RHEA:18985"/>
        <dbReference type="ChEBI" id="CHEBI:29748"/>
        <dbReference type="ChEBI" id="CHEBI:29780"/>
        <dbReference type="EC" id="5.4.4.2"/>
    </reaction>
</comment>
<feature type="domain" description="Chorismate-utilising enzyme C-terminal" evidence="6">
    <location>
        <begin position="120"/>
        <end position="371"/>
    </location>
</feature>